<feature type="domain" description="Glycosyltransferase 2-like" evidence="2">
    <location>
        <begin position="8"/>
        <end position="99"/>
    </location>
</feature>
<evidence type="ECO:0000313" key="4">
    <source>
        <dbReference type="Proteomes" id="UP000031843"/>
    </source>
</evidence>
<evidence type="ECO:0000256" key="1">
    <source>
        <dbReference type="ARBA" id="ARBA00038494"/>
    </source>
</evidence>
<dbReference type="KEGG" id="cbw:RR42_s0562"/>
<dbReference type="RefSeq" id="WP_043353465.1">
    <property type="nucleotide sequence ID" value="NZ_CP010537.1"/>
</dbReference>
<dbReference type="EMBL" id="CP010537">
    <property type="protein sequence ID" value="AJG22155.1"/>
    <property type="molecule type" value="Genomic_DNA"/>
</dbReference>
<evidence type="ECO:0000313" key="3">
    <source>
        <dbReference type="EMBL" id="AJG22155.1"/>
    </source>
</evidence>
<comment type="similarity">
    <text evidence="1">Belongs to the glycosyltransferase 2 family. WaaE/KdtX subfamily.</text>
</comment>
<dbReference type="PANTHER" id="PTHR43630">
    <property type="entry name" value="POLY-BETA-1,6-N-ACETYL-D-GLUCOSAMINE SYNTHASE"/>
    <property type="match status" value="1"/>
</dbReference>
<dbReference type="InterPro" id="IPR011990">
    <property type="entry name" value="TPR-like_helical_dom_sf"/>
</dbReference>
<dbReference type="GO" id="GO:0016740">
    <property type="term" value="F:transferase activity"/>
    <property type="evidence" value="ECO:0007669"/>
    <property type="project" value="UniProtKB-KW"/>
</dbReference>
<dbReference type="PANTHER" id="PTHR43630:SF2">
    <property type="entry name" value="GLYCOSYLTRANSFERASE"/>
    <property type="match status" value="1"/>
</dbReference>
<dbReference type="Gene3D" id="3.90.550.10">
    <property type="entry name" value="Spore Coat Polysaccharide Biosynthesis Protein SpsA, Chain A"/>
    <property type="match status" value="1"/>
</dbReference>
<dbReference type="Gene3D" id="1.25.40.10">
    <property type="entry name" value="Tetratricopeptide repeat domain"/>
    <property type="match status" value="1"/>
</dbReference>
<name>A0A0C4YHT9_9BURK</name>
<sequence length="373" mass="41839">MTRICLNMIVKNEAPVIARCLASVKPWIDRWAIVDTGSTDGTQALVRKIMGDLPGALHERPWIDFAHNRNEALALARAGMEGAAGAEDYVLFIDADETLRMPEGFRWPRLADDGYRFQCELGGWQYQRNALVKAGQPWRWEGVLHEYLTQDPAHAWQHLPGPAIEVSRDGARARDPQTYLRDIEVLERALRNDPANARYCFYLAQSYRDAGKLEASLQQYQARVAMGGWEEERWFALFQIAVLTERLAADAAHAANPAYAPAAVRDAYLAAYQARPARAEPLCELARYHRLRGEFAQAHLYAQQAAAMPCPADTLFVDASVYAWRALDELTVSAYYVGALAQGKAALQKLLAEARFPPAESTRIQSNRPYYGL</sequence>
<keyword evidence="3" id="KW-0808">Transferase</keyword>
<dbReference type="Proteomes" id="UP000031843">
    <property type="component" value="Chromosome secondary"/>
</dbReference>
<protein>
    <submittedName>
        <fullName evidence="3">Glycosyl transferase, family 2</fullName>
    </submittedName>
</protein>
<dbReference type="InterPro" id="IPR029044">
    <property type="entry name" value="Nucleotide-diphossugar_trans"/>
</dbReference>
<reference evidence="3 4" key="1">
    <citation type="journal article" date="2015" name="Genome Announc.">
        <title>Complete Genome Sequence of Cupriavidus basilensis 4G11, Isolated from the Oak Ridge Field Research Center Site.</title>
        <authorList>
            <person name="Ray J."/>
            <person name="Waters R.J."/>
            <person name="Skerker J.M."/>
            <person name="Kuehl J.V."/>
            <person name="Price M.N."/>
            <person name="Huang J."/>
            <person name="Chakraborty R."/>
            <person name="Arkin A.P."/>
            <person name="Deutschbauer A."/>
        </authorList>
    </citation>
    <scope>NUCLEOTIDE SEQUENCE [LARGE SCALE GENOMIC DNA]</scope>
    <source>
        <strain evidence="3">4G11</strain>
    </source>
</reference>
<dbReference type="STRING" id="68895.RR42_s0562"/>
<dbReference type="Pfam" id="PF00535">
    <property type="entry name" value="Glycos_transf_2"/>
    <property type="match status" value="1"/>
</dbReference>
<gene>
    <name evidence="3" type="ORF">RR42_s0562</name>
</gene>
<proteinExistence type="inferred from homology"/>
<organism evidence="3 4">
    <name type="scientific">Cupriavidus basilensis</name>
    <dbReference type="NCBI Taxonomy" id="68895"/>
    <lineage>
        <taxon>Bacteria</taxon>
        <taxon>Pseudomonadati</taxon>
        <taxon>Pseudomonadota</taxon>
        <taxon>Betaproteobacteria</taxon>
        <taxon>Burkholderiales</taxon>
        <taxon>Burkholderiaceae</taxon>
        <taxon>Cupriavidus</taxon>
    </lineage>
</organism>
<dbReference type="AlphaFoldDB" id="A0A0C4YHT9"/>
<keyword evidence="4" id="KW-1185">Reference proteome</keyword>
<dbReference type="SUPFAM" id="SSF48452">
    <property type="entry name" value="TPR-like"/>
    <property type="match status" value="1"/>
</dbReference>
<evidence type="ECO:0000259" key="2">
    <source>
        <dbReference type="Pfam" id="PF00535"/>
    </source>
</evidence>
<dbReference type="InterPro" id="IPR001173">
    <property type="entry name" value="Glyco_trans_2-like"/>
</dbReference>
<dbReference type="SUPFAM" id="SSF53448">
    <property type="entry name" value="Nucleotide-diphospho-sugar transferases"/>
    <property type="match status" value="1"/>
</dbReference>
<accession>A0A0C4YHT9</accession>